<sequence>MPYSSPYSPTRGTTKFTASSESSPTSPRSPISRNDCAYSTSRSPRICRLSLSKSTTSGPARTPSPWRTNPVPRRRGSTRPRFSCHVTPSDTAGRLTAARTVLSHIVTGMVSSNPLNFFSLPAPDPVRSLPSRSHVVDDEVVVVDASFQRHRRYHFPPPPSSPVVSAFAFASGLDCWLPPSPRPPPSPPEPSP</sequence>
<evidence type="ECO:0000256" key="1">
    <source>
        <dbReference type="SAM" id="MobiDB-lite"/>
    </source>
</evidence>
<evidence type="ECO:0000313" key="2">
    <source>
        <dbReference type="EMBL" id="KAE8979441.1"/>
    </source>
</evidence>
<comment type="caution">
    <text evidence="2">The sequence shown here is derived from an EMBL/GenBank/DDBJ whole genome shotgun (WGS) entry which is preliminary data.</text>
</comment>
<organism evidence="2 3">
    <name type="scientific">Phytophthora rubi</name>
    <dbReference type="NCBI Taxonomy" id="129364"/>
    <lineage>
        <taxon>Eukaryota</taxon>
        <taxon>Sar</taxon>
        <taxon>Stramenopiles</taxon>
        <taxon>Oomycota</taxon>
        <taxon>Peronosporomycetes</taxon>
        <taxon>Peronosporales</taxon>
        <taxon>Peronosporaceae</taxon>
        <taxon>Phytophthora</taxon>
    </lineage>
</organism>
<gene>
    <name evidence="2" type="ORF">PR001_g24552</name>
</gene>
<dbReference type="EMBL" id="QXFV01003153">
    <property type="protein sequence ID" value="KAE8979441.1"/>
    <property type="molecule type" value="Genomic_DNA"/>
</dbReference>
<dbReference type="AlphaFoldDB" id="A0A6A3IBU1"/>
<accession>A0A6A3IBU1</accession>
<reference evidence="2 3" key="1">
    <citation type="submission" date="2018-09" db="EMBL/GenBank/DDBJ databases">
        <title>Genomic investigation of the strawberry pathogen Phytophthora fragariae indicates pathogenicity is determined by transcriptional variation in three key races.</title>
        <authorList>
            <person name="Adams T.M."/>
            <person name="Armitage A.D."/>
            <person name="Sobczyk M.K."/>
            <person name="Bates H.J."/>
            <person name="Dunwell J.M."/>
            <person name="Nellist C.F."/>
            <person name="Harrison R.J."/>
        </authorList>
    </citation>
    <scope>NUCLEOTIDE SEQUENCE [LARGE SCALE GENOMIC DNA]</scope>
    <source>
        <strain evidence="2 3">SCRP249</strain>
    </source>
</reference>
<feature type="region of interest" description="Disordered" evidence="1">
    <location>
        <begin position="1"/>
        <end position="88"/>
    </location>
</feature>
<proteinExistence type="predicted"/>
<feature type="compositionally biased region" description="Low complexity" evidence="1">
    <location>
        <begin position="19"/>
        <end position="32"/>
    </location>
</feature>
<protein>
    <submittedName>
        <fullName evidence="2">Uncharacterized protein</fullName>
    </submittedName>
</protein>
<dbReference type="Proteomes" id="UP000429607">
    <property type="component" value="Unassembled WGS sequence"/>
</dbReference>
<name>A0A6A3IBU1_9STRA</name>
<feature type="compositionally biased region" description="Polar residues" evidence="1">
    <location>
        <begin position="1"/>
        <end position="18"/>
    </location>
</feature>
<evidence type="ECO:0000313" key="3">
    <source>
        <dbReference type="Proteomes" id="UP000429607"/>
    </source>
</evidence>